<keyword evidence="2" id="KW-1185">Reference proteome</keyword>
<evidence type="ECO:0000313" key="1">
    <source>
        <dbReference type="EMBL" id="GFZ20764.1"/>
    </source>
</evidence>
<evidence type="ECO:0000313" key="2">
    <source>
        <dbReference type="Proteomes" id="UP000585474"/>
    </source>
</evidence>
<dbReference type="Proteomes" id="UP000585474">
    <property type="component" value="Unassembled WGS sequence"/>
</dbReference>
<organism evidence="1 2">
    <name type="scientific">Actinidia rufa</name>
    <dbReference type="NCBI Taxonomy" id="165716"/>
    <lineage>
        <taxon>Eukaryota</taxon>
        <taxon>Viridiplantae</taxon>
        <taxon>Streptophyta</taxon>
        <taxon>Embryophyta</taxon>
        <taxon>Tracheophyta</taxon>
        <taxon>Spermatophyta</taxon>
        <taxon>Magnoliopsida</taxon>
        <taxon>eudicotyledons</taxon>
        <taxon>Gunneridae</taxon>
        <taxon>Pentapetalae</taxon>
        <taxon>asterids</taxon>
        <taxon>Ericales</taxon>
        <taxon>Actinidiaceae</taxon>
        <taxon>Actinidia</taxon>
    </lineage>
</organism>
<comment type="caution">
    <text evidence="1">The sequence shown here is derived from an EMBL/GenBank/DDBJ whole genome shotgun (WGS) entry which is preliminary data.</text>
</comment>
<proteinExistence type="predicted"/>
<sequence length="99" mass="11196">MTWILTKIDSFHAEEGQGFAIGVALSVPDRCCDSRNGLLSDESDEISQHQEWEEQLEVVDWQGVVSSGRYFHSSISSVWPHRVSHGIGPPDPEIGWYWP</sequence>
<gene>
    <name evidence="1" type="ORF">Acr_28g0014690</name>
</gene>
<reference evidence="1 2" key="1">
    <citation type="submission" date="2019-07" db="EMBL/GenBank/DDBJ databases">
        <title>De Novo Assembly of kiwifruit Actinidia rufa.</title>
        <authorList>
            <person name="Sugita-Konishi S."/>
            <person name="Sato K."/>
            <person name="Mori E."/>
            <person name="Abe Y."/>
            <person name="Kisaki G."/>
            <person name="Hamano K."/>
            <person name="Suezawa K."/>
            <person name="Otani M."/>
            <person name="Fukuda T."/>
            <person name="Manabe T."/>
            <person name="Gomi K."/>
            <person name="Tabuchi M."/>
            <person name="Akimitsu K."/>
            <person name="Kataoka I."/>
        </authorList>
    </citation>
    <scope>NUCLEOTIDE SEQUENCE [LARGE SCALE GENOMIC DNA]</scope>
    <source>
        <strain evidence="2">cv. Fuchu</strain>
    </source>
</reference>
<name>A0A7J0HDH3_9ERIC</name>
<accession>A0A7J0HDH3</accession>
<protein>
    <submittedName>
        <fullName evidence="1">Uncharacterized protein</fullName>
    </submittedName>
</protein>
<dbReference type="AlphaFoldDB" id="A0A7J0HDH3"/>
<dbReference type="EMBL" id="BJWL01000028">
    <property type="protein sequence ID" value="GFZ20764.1"/>
    <property type="molecule type" value="Genomic_DNA"/>
</dbReference>